<evidence type="ECO:0000313" key="1">
    <source>
        <dbReference type="EMBL" id="MCI50891.1"/>
    </source>
</evidence>
<sequence>VRVNPIAVEVTMPKVMFNWITASAWVP</sequence>
<dbReference type="AlphaFoldDB" id="A0A392SPV0"/>
<accession>A0A392SPV0</accession>
<evidence type="ECO:0000313" key="2">
    <source>
        <dbReference type="Proteomes" id="UP000265520"/>
    </source>
</evidence>
<protein>
    <submittedName>
        <fullName evidence="1">Uncharacterized protein</fullName>
    </submittedName>
</protein>
<name>A0A392SPV0_9FABA</name>
<proteinExistence type="predicted"/>
<comment type="caution">
    <text evidence="1">The sequence shown here is derived from an EMBL/GenBank/DDBJ whole genome shotgun (WGS) entry which is preliminary data.</text>
</comment>
<dbReference type="Proteomes" id="UP000265520">
    <property type="component" value="Unassembled WGS sequence"/>
</dbReference>
<feature type="non-terminal residue" evidence="1">
    <location>
        <position position="1"/>
    </location>
</feature>
<keyword evidence="2" id="KW-1185">Reference proteome</keyword>
<organism evidence="1 2">
    <name type="scientific">Trifolium medium</name>
    <dbReference type="NCBI Taxonomy" id="97028"/>
    <lineage>
        <taxon>Eukaryota</taxon>
        <taxon>Viridiplantae</taxon>
        <taxon>Streptophyta</taxon>
        <taxon>Embryophyta</taxon>
        <taxon>Tracheophyta</taxon>
        <taxon>Spermatophyta</taxon>
        <taxon>Magnoliopsida</taxon>
        <taxon>eudicotyledons</taxon>
        <taxon>Gunneridae</taxon>
        <taxon>Pentapetalae</taxon>
        <taxon>rosids</taxon>
        <taxon>fabids</taxon>
        <taxon>Fabales</taxon>
        <taxon>Fabaceae</taxon>
        <taxon>Papilionoideae</taxon>
        <taxon>50 kb inversion clade</taxon>
        <taxon>NPAAA clade</taxon>
        <taxon>Hologalegina</taxon>
        <taxon>IRL clade</taxon>
        <taxon>Trifolieae</taxon>
        <taxon>Trifolium</taxon>
    </lineage>
</organism>
<dbReference type="EMBL" id="LXQA010423626">
    <property type="protein sequence ID" value="MCI50891.1"/>
    <property type="molecule type" value="Genomic_DNA"/>
</dbReference>
<reference evidence="1 2" key="1">
    <citation type="journal article" date="2018" name="Front. Plant Sci.">
        <title>Red Clover (Trifolium pratense) and Zigzag Clover (T. medium) - A Picture of Genomic Similarities and Differences.</title>
        <authorList>
            <person name="Dluhosova J."/>
            <person name="Istvanek J."/>
            <person name="Nedelnik J."/>
            <person name="Repkova J."/>
        </authorList>
    </citation>
    <scope>NUCLEOTIDE SEQUENCE [LARGE SCALE GENOMIC DNA]</scope>
    <source>
        <strain evidence="2">cv. 10/8</strain>
        <tissue evidence="1">Leaf</tissue>
    </source>
</reference>